<evidence type="ECO:0000259" key="1">
    <source>
        <dbReference type="PROSITE" id="PS50994"/>
    </source>
</evidence>
<feature type="domain" description="Integrase catalytic" evidence="1">
    <location>
        <begin position="152"/>
        <end position="313"/>
    </location>
</feature>
<dbReference type="AlphaFoldDB" id="A0A1F4Z5T9"/>
<reference evidence="2 3" key="1">
    <citation type="journal article" date="2016" name="Nat. Commun.">
        <title>Thousands of microbial genomes shed light on interconnected biogeochemical processes in an aquifer system.</title>
        <authorList>
            <person name="Anantharaman K."/>
            <person name="Brown C.T."/>
            <person name="Hug L.A."/>
            <person name="Sharon I."/>
            <person name="Castelle C.J."/>
            <person name="Probst A.J."/>
            <person name="Thomas B.C."/>
            <person name="Singh A."/>
            <person name="Wilkins M.J."/>
            <person name="Karaoz U."/>
            <person name="Brodie E.L."/>
            <person name="Williams K.H."/>
            <person name="Hubbard S.S."/>
            <person name="Banfield J.F."/>
        </authorList>
    </citation>
    <scope>NUCLEOTIDE SEQUENCE [LARGE SCALE GENOMIC DNA]</scope>
</reference>
<proteinExistence type="predicted"/>
<name>A0A1F4Z5T9_9BACT</name>
<dbReference type="SUPFAM" id="SSF53098">
    <property type="entry name" value="Ribonuclease H-like"/>
    <property type="match status" value="1"/>
</dbReference>
<dbReference type="PROSITE" id="PS50994">
    <property type="entry name" value="INTEGRASE"/>
    <property type="match status" value="1"/>
</dbReference>
<gene>
    <name evidence="2" type="ORF">A3E17_03730</name>
</gene>
<dbReference type="GO" id="GO:0015074">
    <property type="term" value="P:DNA integration"/>
    <property type="evidence" value="ECO:0007669"/>
    <property type="project" value="InterPro"/>
</dbReference>
<dbReference type="Gene3D" id="3.30.420.10">
    <property type="entry name" value="Ribonuclease H-like superfamily/Ribonuclease H"/>
    <property type="match status" value="1"/>
</dbReference>
<evidence type="ECO:0000313" key="2">
    <source>
        <dbReference type="EMBL" id="OGD01645.1"/>
    </source>
</evidence>
<sequence>MRSWANLSGFESNDIAKFRFKVISHAYDFGWQAAVAAFGVPKSTLFDWKKVYEDSGKKLNSLVPISTRPKRIRLMVTDPRVVDFIRSMRQEYGRVSKYKLKVFLDEYVKTLGLSSYGYQKIAKIIKRNHYFFDPPPKQRHRILKVRLKSHPKESIPGYLEMDSVTIYVASKKLYFITIIDVVTRFAWAKLALSLSSAQAKLALQEFMVQYIHPIRAVQTDNGHEFLAEFDEYLRQENIPHQFIYFRSPKINGVVERFNRTIQDEFLNRSDEIYTQDWDRLSQKLVHYLTWYNTRRPHYSLKYLSPMQYLSQLHSEK</sequence>
<organism evidence="2 3">
    <name type="scientific">Candidatus Amesbacteria bacterium RIFCSPHIGHO2_12_FULL_48_14</name>
    <dbReference type="NCBI Taxonomy" id="1797257"/>
    <lineage>
        <taxon>Bacteria</taxon>
        <taxon>Candidatus Amesiibacteriota</taxon>
    </lineage>
</organism>
<dbReference type="InterPro" id="IPR036397">
    <property type="entry name" value="RNaseH_sf"/>
</dbReference>
<protein>
    <recommendedName>
        <fullName evidence="1">Integrase catalytic domain-containing protein</fullName>
    </recommendedName>
</protein>
<dbReference type="EMBL" id="MEXL01000040">
    <property type="protein sequence ID" value="OGD01645.1"/>
    <property type="molecule type" value="Genomic_DNA"/>
</dbReference>
<dbReference type="PANTHER" id="PTHR47515:SF1">
    <property type="entry name" value="BLR2054 PROTEIN"/>
    <property type="match status" value="1"/>
</dbReference>
<comment type="caution">
    <text evidence="2">The sequence shown here is derived from an EMBL/GenBank/DDBJ whole genome shotgun (WGS) entry which is preliminary data.</text>
</comment>
<evidence type="ECO:0000313" key="3">
    <source>
        <dbReference type="Proteomes" id="UP000178993"/>
    </source>
</evidence>
<accession>A0A1F4Z5T9</accession>
<dbReference type="InterPro" id="IPR012337">
    <property type="entry name" value="RNaseH-like_sf"/>
</dbReference>
<dbReference type="GO" id="GO:0003676">
    <property type="term" value="F:nucleic acid binding"/>
    <property type="evidence" value="ECO:0007669"/>
    <property type="project" value="InterPro"/>
</dbReference>
<dbReference type="Proteomes" id="UP000178993">
    <property type="component" value="Unassembled WGS sequence"/>
</dbReference>
<dbReference type="PANTHER" id="PTHR47515">
    <property type="entry name" value="LOW CALCIUM RESPONSE LOCUS PROTEIN T"/>
    <property type="match status" value="1"/>
</dbReference>
<dbReference type="Pfam" id="PF13683">
    <property type="entry name" value="rve_3"/>
    <property type="match status" value="1"/>
</dbReference>
<dbReference type="InterPro" id="IPR001584">
    <property type="entry name" value="Integrase_cat-core"/>
</dbReference>